<organism evidence="1 2">
    <name type="scientific">Popillia japonica</name>
    <name type="common">Japanese beetle</name>
    <dbReference type="NCBI Taxonomy" id="7064"/>
    <lineage>
        <taxon>Eukaryota</taxon>
        <taxon>Metazoa</taxon>
        <taxon>Ecdysozoa</taxon>
        <taxon>Arthropoda</taxon>
        <taxon>Hexapoda</taxon>
        <taxon>Insecta</taxon>
        <taxon>Pterygota</taxon>
        <taxon>Neoptera</taxon>
        <taxon>Endopterygota</taxon>
        <taxon>Coleoptera</taxon>
        <taxon>Polyphaga</taxon>
        <taxon>Scarabaeiformia</taxon>
        <taxon>Scarabaeidae</taxon>
        <taxon>Rutelinae</taxon>
        <taxon>Popillia</taxon>
    </lineage>
</organism>
<proteinExistence type="predicted"/>
<dbReference type="Proteomes" id="UP001458880">
    <property type="component" value="Unassembled WGS sequence"/>
</dbReference>
<protein>
    <submittedName>
        <fullName evidence="1">Uncharacterized protein</fullName>
    </submittedName>
</protein>
<evidence type="ECO:0000313" key="2">
    <source>
        <dbReference type="Proteomes" id="UP001458880"/>
    </source>
</evidence>
<name>A0AAW1JWN0_POPJA</name>
<comment type="caution">
    <text evidence="1">The sequence shown here is derived from an EMBL/GenBank/DDBJ whole genome shotgun (WGS) entry which is preliminary data.</text>
</comment>
<keyword evidence="2" id="KW-1185">Reference proteome</keyword>
<sequence length="131" mass="14717">MAKDGLVQLVAINDINVPVTSIFNRQSVNAKVGLVQLVDINDINVPVTSIFNRQSVNAKVGGWCISEASKELRGVFDAAARLVSPERFNCGQKRTEAKERRLQFHWEIQKSKNLSKEIYVRNPPPNWKSLA</sequence>
<gene>
    <name evidence="1" type="ORF">QE152_g27301</name>
</gene>
<accession>A0AAW1JWN0</accession>
<evidence type="ECO:0000313" key="1">
    <source>
        <dbReference type="EMBL" id="KAK9708280.1"/>
    </source>
</evidence>
<dbReference type="EMBL" id="JASPKY010000333">
    <property type="protein sequence ID" value="KAK9708280.1"/>
    <property type="molecule type" value="Genomic_DNA"/>
</dbReference>
<reference evidence="1 2" key="1">
    <citation type="journal article" date="2024" name="BMC Genomics">
        <title>De novo assembly and annotation of Popillia japonica's genome with initial clues to its potential as an invasive pest.</title>
        <authorList>
            <person name="Cucini C."/>
            <person name="Boschi S."/>
            <person name="Funari R."/>
            <person name="Cardaioli E."/>
            <person name="Iannotti N."/>
            <person name="Marturano G."/>
            <person name="Paoli F."/>
            <person name="Bruttini M."/>
            <person name="Carapelli A."/>
            <person name="Frati F."/>
            <person name="Nardi F."/>
        </authorList>
    </citation>
    <scope>NUCLEOTIDE SEQUENCE [LARGE SCALE GENOMIC DNA]</scope>
    <source>
        <strain evidence="1">DMR45628</strain>
    </source>
</reference>
<dbReference type="AlphaFoldDB" id="A0AAW1JWN0"/>